<dbReference type="SUPFAM" id="SSF51735">
    <property type="entry name" value="NAD(P)-binding Rossmann-fold domains"/>
    <property type="match status" value="1"/>
</dbReference>
<evidence type="ECO:0000256" key="1">
    <source>
        <dbReference type="ARBA" id="ARBA00006484"/>
    </source>
</evidence>
<accession>A0A1Y6BID9</accession>
<protein>
    <submittedName>
        <fullName evidence="2">3-oxoacyl-[acyl-carrier protein] reductase</fullName>
    </submittedName>
</protein>
<proteinExistence type="inferred from homology"/>
<dbReference type="EMBL" id="FWZX01000005">
    <property type="protein sequence ID" value="SMF12931.1"/>
    <property type="molecule type" value="Genomic_DNA"/>
</dbReference>
<dbReference type="Pfam" id="PF13561">
    <property type="entry name" value="adh_short_C2"/>
    <property type="match status" value="1"/>
</dbReference>
<dbReference type="AlphaFoldDB" id="A0A1Y6BID9"/>
<dbReference type="PANTHER" id="PTHR42879:SF6">
    <property type="entry name" value="NADPH-DEPENDENT REDUCTASE BACG"/>
    <property type="match status" value="1"/>
</dbReference>
<dbReference type="Gene3D" id="3.40.50.720">
    <property type="entry name" value="NAD(P)-binding Rossmann-like Domain"/>
    <property type="match status" value="1"/>
</dbReference>
<dbReference type="PANTHER" id="PTHR42879">
    <property type="entry name" value="3-OXOACYL-(ACYL-CARRIER-PROTEIN) REDUCTASE"/>
    <property type="match status" value="1"/>
</dbReference>
<dbReference type="InterPro" id="IPR036291">
    <property type="entry name" value="NAD(P)-bd_dom_sf"/>
</dbReference>
<dbReference type="InterPro" id="IPR050259">
    <property type="entry name" value="SDR"/>
</dbReference>
<organism evidence="2 3">
    <name type="scientific">Tistlia consotensis USBA 355</name>
    <dbReference type="NCBI Taxonomy" id="560819"/>
    <lineage>
        <taxon>Bacteria</taxon>
        <taxon>Pseudomonadati</taxon>
        <taxon>Pseudomonadota</taxon>
        <taxon>Alphaproteobacteria</taxon>
        <taxon>Rhodospirillales</taxon>
        <taxon>Rhodovibrionaceae</taxon>
        <taxon>Tistlia</taxon>
    </lineage>
</organism>
<dbReference type="Proteomes" id="UP000192917">
    <property type="component" value="Unassembled WGS sequence"/>
</dbReference>
<name>A0A1Y6BID9_9PROT</name>
<dbReference type="PRINTS" id="PR00081">
    <property type="entry name" value="GDHRDH"/>
</dbReference>
<evidence type="ECO:0000313" key="2">
    <source>
        <dbReference type="EMBL" id="SMF12931.1"/>
    </source>
</evidence>
<gene>
    <name evidence="2" type="ORF">SAMN05428998_105121</name>
</gene>
<dbReference type="RefSeq" id="WP_085122134.1">
    <property type="nucleotide sequence ID" value="NZ_FWZX01000005.1"/>
</dbReference>
<evidence type="ECO:0000313" key="3">
    <source>
        <dbReference type="Proteomes" id="UP000192917"/>
    </source>
</evidence>
<sequence length="247" mass="25284">MDLGIAGRRALVCGASQGLGYACAEALAAEGVAVTLVSRSEERLAAAAARLAESTGRRPAFVVADLSEAAGRAAALAALPDPDILVTNAGGPPSLDFRALGPAHWTAALETNFLAAAELIRATVDAMIGRRFGRIVNVTSLTVRMPVQRLDLSTVPRLALTGYVAGVARQVAPEGVTINNLLPGTIATERIRALGATAEALIARVPMGRAGTPEEFGAACAFLCSRQAAYVTGQNLLVDGGLCPVTV</sequence>
<comment type="similarity">
    <text evidence="1">Belongs to the short-chain dehydrogenases/reductases (SDR) family.</text>
</comment>
<reference evidence="2 3" key="1">
    <citation type="submission" date="2017-04" db="EMBL/GenBank/DDBJ databases">
        <authorList>
            <person name="Afonso C.L."/>
            <person name="Miller P.J."/>
            <person name="Scott M.A."/>
            <person name="Spackman E."/>
            <person name="Goraichik I."/>
            <person name="Dimitrov K.M."/>
            <person name="Suarez D.L."/>
            <person name="Swayne D.E."/>
        </authorList>
    </citation>
    <scope>NUCLEOTIDE SEQUENCE [LARGE SCALE GENOMIC DNA]</scope>
    <source>
        <strain evidence="2 3">USBA 355</strain>
    </source>
</reference>
<keyword evidence="3" id="KW-1185">Reference proteome</keyword>
<dbReference type="STRING" id="560819.SAMN05428998_105121"/>
<dbReference type="InterPro" id="IPR002347">
    <property type="entry name" value="SDR_fam"/>
</dbReference>